<organism evidence="9 10">
    <name type="scientific">Candidatus Methylophosphatis roskildensis</name>
    <dbReference type="NCBI Taxonomy" id="2899263"/>
    <lineage>
        <taxon>Bacteria</taxon>
        <taxon>Pseudomonadati</taxon>
        <taxon>Pseudomonadota</taxon>
        <taxon>Betaproteobacteria</taxon>
        <taxon>Nitrosomonadales</taxon>
        <taxon>Sterolibacteriaceae</taxon>
        <taxon>Candidatus Methylophosphatis</taxon>
    </lineage>
</organism>
<sequence length="296" mass="31026">MTAALLLLPDFSLILLGSLLRRWLGLGDHFWRDLEKLIYVVLFPALLFGTLARTRIDFAAAAPLVATGLAVLLTGALFGLAARPLFRQAPLAFASQFQCAFRYNSYIGLAVAAKLNGAEGLAAMGILVGTMVPVANLLAVGMLARHGETGLLRELARNPLIFATLSGLTFNAAGFTLPAMPMQLLSRLGEASIALGLLSVGAALKLRGKGGAQGAAIYFTAVKLLALPSLAWWLGRALGLGGVYYQSAVLFAALPTATSAYILAVRMGGDGPGVAWLVTVSTMTAMLTLPVWLTLL</sequence>
<dbReference type="InterPro" id="IPR004776">
    <property type="entry name" value="Mem_transp_PIN-like"/>
</dbReference>
<name>A0A9D7HJI5_9PROT</name>
<keyword evidence="4" id="KW-1003">Cell membrane</keyword>
<proteinExistence type="inferred from homology"/>
<protein>
    <submittedName>
        <fullName evidence="9">AEC family transporter</fullName>
    </submittedName>
</protein>
<comment type="caution">
    <text evidence="9">The sequence shown here is derived from an EMBL/GenBank/DDBJ whole genome shotgun (WGS) entry which is preliminary data.</text>
</comment>
<dbReference type="AlphaFoldDB" id="A0A9D7HJI5"/>
<feature type="transmembrane region" description="Helical" evidence="8">
    <location>
        <begin position="241"/>
        <end position="262"/>
    </location>
</feature>
<evidence type="ECO:0000313" key="9">
    <source>
        <dbReference type="EMBL" id="MBK6971992.1"/>
    </source>
</evidence>
<feature type="transmembrane region" description="Helical" evidence="8">
    <location>
        <begin position="155"/>
        <end position="178"/>
    </location>
</feature>
<dbReference type="Proteomes" id="UP000807785">
    <property type="component" value="Unassembled WGS sequence"/>
</dbReference>
<evidence type="ECO:0000256" key="4">
    <source>
        <dbReference type="ARBA" id="ARBA00022475"/>
    </source>
</evidence>
<comment type="subcellular location">
    <subcellularLocation>
        <location evidence="1">Cell membrane</location>
        <topology evidence="1">Multi-pass membrane protein</topology>
    </subcellularLocation>
</comment>
<feature type="transmembrane region" description="Helical" evidence="8">
    <location>
        <begin position="61"/>
        <end position="82"/>
    </location>
</feature>
<evidence type="ECO:0000256" key="7">
    <source>
        <dbReference type="ARBA" id="ARBA00023136"/>
    </source>
</evidence>
<dbReference type="Gene3D" id="1.20.1530.20">
    <property type="match status" value="1"/>
</dbReference>
<feature type="transmembrane region" description="Helical" evidence="8">
    <location>
        <begin position="121"/>
        <end position="143"/>
    </location>
</feature>
<dbReference type="GO" id="GO:0005886">
    <property type="term" value="C:plasma membrane"/>
    <property type="evidence" value="ECO:0007669"/>
    <property type="project" value="UniProtKB-SubCell"/>
</dbReference>
<evidence type="ECO:0000256" key="2">
    <source>
        <dbReference type="ARBA" id="ARBA00010145"/>
    </source>
</evidence>
<feature type="transmembrane region" description="Helical" evidence="8">
    <location>
        <begin position="274"/>
        <end position="293"/>
    </location>
</feature>
<reference evidence="9" key="1">
    <citation type="submission" date="2020-10" db="EMBL/GenBank/DDBJ databases">
        <title>Connecting structure to function with the recovery of over 1000 high-quality activated sludge metagenome-assembled genomes encoding full-length rRNA genes using long-read sequencing.</title>
        <authorList>
            <person name="Singleton C.M."/>
            <person name="Petriglieri F."/>
            <person name="Kristensen J.M."/>
            <person name="Kirkegaard R.H."/>
            <person name="Michaelsen T.Y."/>
            <person name="Andersen M.H."/>
            <person name="Karst S.M."/>
            <person name="Dueholm M.S."/>
            <person name="Nielsen P.H."/>
            <person name="Albertsen M."/>
        </authorList>
    </citation>
    <scope>NUCLEOTIDE SEQUENCE</scope>
    <source>
        <strain evidence="9">Bjer_18-Q3-R1-45_BAT3C.347</strain>
    </source>
</reference>
<evidence type="ECO:0000256" key="8">
    <source>
        <dbReference type="SAM" id="Phobius"/>
    </source>
</evidence>
<dbReference type="Pfam" id="PF03547">
    <property type="entry name" value="Mem_trans"/>
    <property type="match status" value="1"/>
</dbReference>
<dbReference type="GO" id="GO:0055085">
    <property type="term" value="P:transmembrane transport"/>
    <property type="evidence" value="ECO:0007669"/>
    <property type="project" value="InterPro"/>
</dbReference>
<evidence type="ECO:0000256" key="1">
    <source>
        <dbReference type="ARBA" id="ARBA00004651"/>
    </source>
</evidence>
<evidence type="ECO:0000256" key="6">
    <source>
        <dbReference type="ARBA" id="ARBA00022989"/>
    </source>
</evidence>
<evidence type="ECO:0000256" key="5">
    <source>
        <dbReference type="ARBA" id="ARBA00022692"/>
    </source>
</evidence>
<accession>A0A9D7HJI5</accession>
<evidence type="ECO:0000313" key="10">
    <source>
        <dbReference type="Proteomes" id="UP000807785"/>
    </source>
</evidence>
<evidence type="ECO:0000256" key="3">
    <source>
        <dbReference type="ARBA" id="ARBA00022448"/>
    </source>
</evidence>
<feature type="transmembrane region" description="Helical" evidence="8">
    <location>
        <begin position="37"/>
        <end position="54"/>
    </location>
</feature>
<keyword evidence="3" id="KW-0813">Transport</keyword>
<feature type="transmembrane region" description="Helical" evidence="8">
    <location>
        <begin position="216"/>
        <end position="235"/>
    </location>
</feature>
<comment type="similarity">
    <text evidence="2">Belongs to the auxin efflux carrier (TC 2.A.69) family.</text>
</comment>
<dbReference type="EMBL" id="JADJEV010000001">
    <property type="protein sequence ID" value="MBK6971992.1"/>
    <property type="molecule type" value="Genomic_DNA"/>
</dbReference>
<dbReference type="InterPro" id="IPR038770">
    <property type="entry name" value="Na+/solute_symporter_sf"/>
</dbReference>
<keyword evidence="7 8" id="KW-0472">Membrane</keyword>
<dbReference type="PANTHER" id="PTHR36838:SF4">
    <property type="entry name" value="AUXIN EFFLUX CARRIER FAMILY PROTEIN"/>
    <property type="match status" value="1"/>
</dbReference>
<gene>
    <name evidence="9" type="ORF">IPH26_03145</name>
</gene>
<keyword evidence="6 8" id="KW-1133">Transmembrane helix</keyword>
<dbReference type="PANTHER" id="PTHR36838">
    <property type="entry name" value="AUXIN EFFLUX CARRIER FAMILY PROTEIN"/>
    <property type="match status" value="1"/>
</dbReference>
<keyword evidence="5 8" id="KW-0812">Transmembrane</keyword>